<protein>
    <submittedName>
        <fullName evidence="1">Uncharacterized protein</fullName>
    </submittedName>
</protein>
<evidence type="ECO:0000313" key="2">
    <source>
        <dbReference type="Proteomes" id="UP001243989"/>
    </source>
</evidence>
<dbReference type="AlphaFoldDB" id="A0AAI9ZMG3"/>
<proteinExistence type="predicted"/>
<name>A0AAI9ZMG3_9PEZI</name>
<sequence>MARMATAWRQGIGRMALADERQGKTKMNAVAAARDIFALRRNRTHADGWPSSFIQCGESTWQSSSHHCYTLISANWTSIESEQLPRNEARHLVDCRAKTAFRRDQPLAADRCSVEVELRELDLRTKSSVSGFLSGAASQPHQQTFGRPQTCLISFSWVNMARRPRQEYTRTKECLFDDGAPQAHSIRTIYLDRFD</sequence>
<dbReference type="GeneID" id="85480737"/>
<keyword evidence="2" id="KW-1185">Reference proteome</keyword>
<reference evidence="1" key="1">
    <citation type="submission" date="2021-06" db="EMBL/GenBank/DDBJ databases">
        <title>Comparative genomics, transcriptomics and evolutionary studies reveal genomic signatures of adaptation to plant cell wall in hemibiotrophic fungi.</title>
        <authorList>
            <consortium name="DOE Joint Genome Institute"/>
            <person name="Baroncelli R."/>
            <person name="Diaz J.F."/>
            <person name="Benocci T."/>
            <person name="Peng M."/>
            <person name="Battaglia E."/>
            <person name="Haridas S."/>
            <person name="Andreopoulos W."/>
            <person name="Labutti K."/>
            <person name="Pangilinan J."/>
            <person name="Floch G.L."/>
            <person name="Makela M.R."/>
            <person name="Henrissat B."/>
            <person name="Grigoriev I.V."/>
            <person name="Crouch J.A."/>
            <person name="De Vries R.P."/>
            <person name="Sukno S.A."/>
            <person name="Thon M.R."/>
        </authorList>
    </citation>
    <scope>NUCLEOTIDE SEQUENCE</scope>
    <source>
        <strain evidence="1">CBS 102054</strain>
    </source>
</reference>
<dbReference type="RefSeq" id="XP_060443314.1">
    <property type="nucleotide sequence ID" value="XM_060595875.1"/>
</dbReference>
<evidence type="ECO:0000313" key="1">
    <source>
        <dbReference type="EMBL" id="KAK1634707.1"/>
    </source>
</evidence>
<comment type="caution">
    <text evidence="1">The sequence shown here is derived from an EMBL/GenBank/DDBJ whole genome shotgun (WGS) entry which is preliminary data.</text>
</comment>
<dbReference type="Proteomes" id="UP001243989">
    <property type="component" value="Unassembled WGS sequence"/>
</dbReference>
<accession>A0AAI9ZMG3</accession>
<gene>
    <name evidence="1" type="ORF">BDP81DRAFT_51645</name>
</gene>
<organism evidence="1 2">
    <name type="scientific">Colletotrichum phormii</name>
    <dbReference type="NCBI Taxonomy" id="359342"/>
    <lineage>
        <taxon>Eukaryota</taxon>
        <taxon>Fungi</taxon>
        <taxon>Dikarya</taxon>
        <taxon>Ascomycota</taxon>
        <taxon>Pezizomycotina</taxon>
        <taxon>Sordariomycetes</taxon>
        <taxon>Hypocreomycetidae</taxon>
        <taxon>Glomerellales</taxon>
        <taxon>Glomerellaceae</taxon>
        <taxon>Colletotrichum</taxon>
        <taxon>Colletotrichum acutatum species complex</taxon>
    </lineage>
</organism>
<dbReference type="EMBL" id="JAHMHQ010000014">
    <property type="protein sequence ID" value="KAK1634707.1"/>
    <property type="molecule type" value="Genomic_DNA"/>
</dbReference>